<dbReference type="EMBL" id="CP031264">
    <property type="protein sequence ID" value="AXI80906.1"/>
    <property type="molecule type" value="Genomic_DNA"/>
</dbReference>
<dbReference type="SUPFAM" id="SSF46689">
    <property type="entry name" value="Homeodomain-like"/>
    <property type="match status" value="1"/>
</dbReference>
<feature type="DNA-binding region" description="H-T-H motif" evidence="5">
    <location>
        <begin position="32"/>
        <end position="51"/>
    </location>
</feature>
<dbReference type="Proteomes" id="UP000249340">
    <property type="component" value="Chromosome"/>
</dbReference>
<evidence type="ECO:0000256" key="4">
    <source>
        <dbReference type="ARBA" id="ARBA00023163"/>
    </source>
</evidence>
<feature type="domain" description="HTH tetR-type" evidence="6">
    <location>
        <begin position="9"/>
        <end position="69"/>
    </location>
</feature>
<proteinExistence type="predicted"/>
<evidence type="ECO:0000256" key="3">
    <source>
        <dbReference type="ARBA" id="ARBA00023125"/>
    </source>
</evidence>
<evidence type="ECO:0000313" key="7">
    <source>
        <dbReference type="EMBL" id="AXI80906.1"/>
    </source>
</evidence>
<dbReference type="Gene3D" id="1.10.357.10">
    <property type="entry name" value="Tetracycline Repressor, domain 2"/>
    <property type="match status" value="1"/>
</dbReference>
<evidence type="ECO:0000256" key="1">
    <source>
        <dbReference type="ARBA" id="ARBA00022491"/>
    </source>
</evidence>
<evidence type="ECO:0000259" key="6">
    <source>
        <dbReference type="PROSITE" id="PS50977"/>
    </source>
</evidence>
<dbReference type="InterPro" id="IPR050109">
    <property type="entry name" value="HTH-type_TetR-like_transc_reg"/>
</dbReference>
<dbReference type="OrthoDB" id="9816296at2"/>
<dbReference type="InterPro" id="IPR039538">
    <property type="entry name" value="BetI_C"/>
</dbReference>
<organism evidence="7 8">
    <name type="scientific">Peterkaempfera bronchialis</name>
    <dbReference type="NCBI Taxonomy" id="2126346"/>
    <lineage>
        <taxon>Bacteria</taxon>
        <taxon>Bacillati</taxon>
        <taxon>Actinomycetota</taxon>
        <taxon>Actinomycetes</taxon>
        <taxon>Kitasatosporales</taxon>
        <taxon>Streptomycetaceae</taxon>
        <taxon>Peterkaempfera</taxon>
    </lineage>
</organism>
<dbReference type="PROSITE" id="PS01081">
    <property type="entry name" value="HTH_TETR_1"/>
    <property type="match status" value="1"/>
</dbReference>
<evidence type="ECO:0000256" key="2">
    <source>
        <dbReference type="ARBA" id="ARBA00023015"/>
    </source>
</evidence>
<keyword evidence="2" id="KW-0805">Transcription regulation</keyword>
<keyword evidence="3 5" id="KW-0238">DNA-binding</keyword>
<dbReference type="AlphaFoldDB" id="A0A345T4K1"/>
<dbReference type="SUPFAM" id="SSF48498">
    <property type="entry name" value="Tetracyclin repressor-like, C-terminal domain"/>
    <property type="match status" value="1"/>
</dbReference>
<protein>
    <submittedName>
        <fullName evidence="7">TetR family transcriptional regulator</fullName>
    </submittedName>
</protein>
<dbReference type="Pfam" id="PF13977">
    <property type="entry name" value="TetR_C_6"/>
    <property type="match status" value="1"/>
</dbReference>
<dbReference type="KEGG" id="stri:C7M71_029525"/>
<keyword evidence="4" id="KW-0804">Transcription</keyword>
<evidence type="ECO:0000256" key="5">
    <source>
        <dbReference type="PROSITE-ProRule" id="PRU00335"/>
    </source>
</evidence>
<dbReference type="InterPro" id="IPR036271">
    <property type="entry name" value="Tet_transcr_reg_TetR-rel_C_sf"/>
</dbReference>
<dbReference type="PROSITE" id="PS50977">
    <property type="entry name" value="HTH_TETR_2"/>
    <property type="match status" value="1"/>
</dbReference>
<dbReference type="InterPro" id="IPR023772">
    <property type="entry name" value="DNA-bd_HTH_TetR-type_CS"/>
</dbReference>
<reference evidence="8" key="1">
    <citation type="submission" date="2018-07" db="EMBL/GenBank/DDBJ databases">
        <title>Streptacidiphilus bronchialis DSM 106435 chromosome.</title>
        <authorList>
            <person name="Batra D."/>
            <person name="Gulvik C.A."/>
        </authorList>
    </citation>
    <scope>NUCLEOTIDE SEQUENCE [LARGE SCALE GENOMIC DNA]</scope>
    <source>
        <strain evidence="8">DSM 106435</strain>
    </source>
</reference>
<dbReference type="PANTHER" id="PTHR30055:SF148">
    <property type="entry name" value="TETR-FAMILY TRANSCRIPTIONAL REGULATOR"/>
    <property type="match status" value="1"/>
</dbReference>
<keyword evidence="1" id="KW-0678">Repressor</keyword>
<keyword evidence="8" id="KW-1185">Reference proteome</keyword>
<sequence>MPPAKTDHAARRRDVSEAVWKVMASQGFGGLTLRAVAAQLGASTGLVTHYFPSKQALVAHALAILEERTEQRPRRVPPAEGIAALRTALLDILPLSAPDTVSNRIWVGSWDTALADPQLGADQAARDDRSRARLRRHVEAAQQRGELPADADPERLAVMALAFTHGLVVQALFSPALFPPERQQQLVDDFLAALRAQAVPGAGSAGQGPEMISPL</sequence>
<dbReference type="Pfam" id="PF00440">
    <property type="entry name" value="TetR_N"/>
    <property type="match status" value="1"/>
</dbReference>
<dbReference type="PANTHER" id="PTHR30055">
    <property type="entry name" value="HTH-TYPE TRANSCRIPTIONAL REGULATOR RUTR"/>
    <property type="match status" value="1"/>
</dbReference>
<name>A0A345T4K1_9ACTN</name>
<evidence type="ECO:0000313" key="8">
    <source>
        <dbReference type="Proteomes" id="UP000249340"/>
    </source>
</evidence>
<dbReference type="GO" id="GO:0000976">
    <property type="term" value="F:transcription cis-regulatory region binding"/>
    <property type="evidence" value="ECO:0007669"/>
    <property type="project" value="TreeGrafter"/>
</dbReference>
<dbReference type="InterPro" id="IPR009057">
    <property type="entry name" value="Homeodomain-like_sf"/>
</dbReference>
<dbReference type="GO" id="GO:0003700">
    <property type="term" value="F:DNA-binding transcription factor activity"/>
    <property type="evidence" value="ECO:0007669"/>
    <property type="project" value="TreeGrafter"/>
</dbReference>
<dbReference type="RefSeq" id="WP_111490701.1">
    <property type="nucleotide sequence ID" value="NZ_CP031264.1"/>
</dbReference>
<gene>
    <name evidence="7" type="ORF">C7M71_029525</name>
</gene>
<accession>A0A345T4K1</accession>
<dbReference type="InterPro" id="IPR001647">
    <property type="entry name" value="HTH_TetR"/>
</dbReference>